<gene>
    <name evidence="1" type="ORF">FHS28_003194</name>
</gene>
<name>A0ABR6GUL0_9BURK</name>
<protein>
    <recommendedName>
        <fullName evidence="3">Type IV secretion protein Rhs</fullName>
    </recommendedName>
</protein>
<dbReference type="EMBL" id="JACHXO010000005">
    <property type="protein sequence ID" value="MBB3195788.1"/>
    <property type="molecule type" value="Genomic_DNA"/>
</dbReference>
<evidence type="ECO:0008006" key="3">
    <source>
        <dbReference type="Google" id="ProtNLM"/>
    </source>
</evidence>
<dbReference type="Proteomes" id="UP000574369">
    <property type="component" value="Unassembled WGS sequence"/>
</dbReference>
<accession>A0ABR6GUL0</accession>
<reference evidence="1 2" key="1">
    <citation type="submission" date="2020-08" db="EMBL/GenBank/DDBJ databases">
        <title>Genomic Encyclopedia of Type Strains, Phase III (KMG-III): the genomes of soil and plant-associated and newly described type strains.</title>
        <authorList>
            <person name="Whitman W."/>
        </authorList>
    </citation>
    <scope>NUCLEOTIDE SEQUENCE [LARGE SCALE GENOMIC DNA]</scope>
    <source>
        <strain evidence="1 2">CECT 7247</strain>
    </source>
</reference>
<proteinExistence type="predicted"/>
<sequence>MLSEPDEWGTPMQLRLQTSARIEHATTATTAAAALEPPRTQVDGKRRMTPGEIEMSRLMFKDALDYSQVWVHREEFLPFGLQPDDCAMTPNGEMYFNPDRFKEDFSKEPAGQKWWFMHEMTHVWQHQLGYWVMLRGAIRIGLSYEYELKTGRKLSDYNMEAQGNILADYFVLKHLNEPGESAQPNHIKDIPLYEEVLSEFLKDPANRENLP</sequence>
<keyword evidence="2" id="KW-1185">Reference proteome</keyword>
<organism evidence="1 2">
    <name type="scientific">Roseateles terrae</name>
    <dbReference type="NCBI Taxonomy" id="431060"/>
    <lineage>
        <taxon>Bacteria</taxon>
        <taxon>Pseudomonadati</taxon>
        <taxon>Pseudomonadota</taxon>
        <taxon>Betaproteobacteria</taxon>
        <taxon>Burkholderiales</taxon>
        <taxon>Sphaerotilaceae</taxon>
        <taxon>Roseateles</taxon>
    </lineage>
</organism>
<evidence type="ECO:0000313" key="1">
    <source>
        <dbReference type="EMBL" id="MBB3195788.1"/>
    </source>
</evidence>
<comment type="caution">
    <text evidence="1">The sequence shown here is derived from an EMBL/GenBank/DDBJ whole genome shotgun (WGS) entry which is preliminary data.</text>
</comment>
<dbReference type="RefSeq" id="WP_246410165.1">
    <property type="nucleotide sequence ID" value="NZ_JACHXO010000005.1"/>
</dbReference>
<evidence type="ECO:0000313" key="2">
    <source>
        <dbReference type="Proteomes" id="UP000574369"/>
    </source>
</evidence>